<dbReference type="InterPro" id="IPR058644">
    <property type="entry name" value="Mtb12-like_C"/>
</dbReference>
<comment type="similarity">
    <text evidence="2">Belongs to the MTB12 family.</text>
</comment>
<organism evidence="5 6">
    <name type="scientific">Candidatus Mycobacterium methanotrophicum</name>
    <dbReference type="NCBI Taxonomy" id="2943498"/>
    <lineage>
        <taxon>Bacteria</taxon>
        <taxon>Bacillati</taxon>
        <taxon>Actinomycetota</taxon>
        <taxon>Actinomycetes</taxon>
        <taxon>Mycobacteriales</taxon>
        <taxon>Mycobacteriaceae</taxon>
        <taxon>Mycobacterium</taxon>
    </lineage>
</organism>
<dbReference type="Proteomes" id="UP001056610">
    <property type="component" value="Chromosome"/>
</dbReference>
<proteinExistence type="inferred from homology"/>
<evidence type="ECO:0000256" key="3">
    <source>
        <dbReference type="SAM" id="SignalP"/>
    </source>
</evidence>
<feature type="chain" id="PRO_5046288872" description="Low molecular weight antigen MTB12-like C-terminal domain-containing protein" evidence="3">
    <location>
        <begin position="23"/>
        <end position="166"/>
    </location>
</feature>
<keyword evidence="1 3" id="KW-0732">Signal</keyword>
<dbReference type="Pfam" id="PF26580">
    <property type="entry name" value="Mtb12_C"/>
    <property type="match status" value="1"/>
</dbReference>
<evidence type="ECO:0000313" key="5">
    <source>
        <dbReference type="EMBL" id="UQX12755.1"/>
    </source>
</evidence>
<evidence type="ECO:0000256" key="2">
    <source>
        <dbReference type="ARBA" id="ARBA00093774"/>
    </source>
</evidence>
<name>A0ABY4QP23_9MYCO</name>
<evidence type="ECO:0000313" key="6">
    <source>
        <dbReference type="Proteomes" id="UP001056610"/>
    </source>
</evidence>
<evidence type="ECO:0000256" key="1">
    <source>
        <dbReference type="ARBA" id="ARBA00022729"/>
    </source>
</evidence>
<sequence>MTMTVKLLACGALAVAAIGATAGVATSTGPVVSQVQPVVFAVPLPLDSPPAPDLPTAGDLSSLCTNLTNPGVSYHSKTGLVAGGINDAQGRDADHKLRDAFRAGNFPESFDVTNIQPAGPNQATADVAISGPKFPAPVRQNLTFVNQGGWAISPQSAQALVQAATG</sequence>
<evidence type="ECO:0000259" key="4">
    <source>
        <dbReference type="Pfam" id="PF26580"/>
    </source>
</evidence>
<protein>
    <recommendedName>
        <fullName evidence="4">Low molecular weight antigen MTB12-like C-terminal domain-containing protein</fullName>
    </recommendedName>
</protein>
<gene>
    <name evidence="5" type="ORF">M5I08_11670</name>
</gene>
<dbReference type="EMBL" id="CP097320">
    <property type="protein sequence ID" value="UQX12755.1"/>
    <property type="molecule type" value="Genomic_DNA"/>
</dbReference>
<feature type="domain" description="Low molecular weight antigen MTB12-like C-terminal" evidence="4">
    <location>
        <begin position="53"/>
        <end position="164"/>
    </location>
</feature>
<feature type="signal peptide" evidence="3">
    <location>
        <begin position="1"/>
        <end position="22"/>
    </location>
</feature>
<keyword evidence="6" id="KW-1185">Reference proteome</keyword>
<accession>A0ABY4QP23</accession>
<reference evidence="5" key="1">
    <citation type="submission" date="2022-05" db="EMBL/GenBank/DDBJ databases">
        <title>A methanotrophic Mycobacterium dominates a cave microbial ecosystem.</title>
        <authorList>
            <person name="Van Spanning R.J.M."/>
            <person name="Guan Q."/>
            <person name="Melkonian C."/>
            <person name="Gallant J."/>
            <person name="Polerecky L."/>
            <person name="Flot J.-F."/>
            <person name="Brandt B.W."/>
            <person name="Braster M."/>
            <person name="Iturbe Espinoza P."/>
            <person name="Aerts J."/>
            <person name="Meima-Franke M."/>
            <person name="Piersma S.R."/>
            <person name="Bunduc C."/>
            <person name="Ummels R."/>
            <person name="Pain A."/>
            <person name="Fleming E.J."/>
            <person name="van der Wel N."/>
            <person name="Gherman V.D."/>
            <person name="Sarbu S.M."/>
            <person name="Bodelier P.L.E."/>
            <person name="Bitter W."/>
        </authorList>
    </citation>
    <scope>NUCLEOTIDE SEQUENCE</scope>
    <source>
        <strain evidence="5">Sulfur Cave</strain>
    </source>
</reference>